<protein>
    <submittedName>
        <fullName evidence="2">Uncharacterized protein</fullName>
    </submittedName>
</protein>
<keyword evidence="1" id="KW-0812">Transmembrane</keyword>
<accession>A0A1G2CY10</accession>
<gene>
    <name evidence="2" type="ORF">A2845_00355</name>
</gene>
<keyword evidence="1" id="KW-1133">Transmembrane helix</keyword>
<keyword evidence="1" id="KW-0472">Membrane</keyword>
<sequence length="96" mass="10885">MEEFFYTCLEAIYRLGGAIIFGHSERNMTMRVMIISLLIGLIGSLPLAVAIVVWALYVGFFALWHPSLRDISKTYFVKTLILAMIIATTWYAGYLS</sequence>
<name>A0A1G2CY10_9BACT</name>
<reference evidence="2 3" key="1">
    <citation type="journal article" date="2016" name="Nat. Commun.">
        <title>Thousands of microbial genomes shed light on interconnected biogeochemical processes in an aquifer system.</title>
        <authorList>
            <person name="Anantharaman K."/>
            <person name="Brown C.T."/>
            <person name="Hug L.A."/>
            <person name="Sharon I."/>
            <person name="Castelle C.J."/>
            <person name="Probst A.J."/>
            <person name="Thomas B.C."/>
            <person name="Singh A."/>
            <person name="Wilkins M.J."/>
            <person name="Karaoz U."/>
            <person name="Brodie E.L."/>
            <person name="Williams K.H."/>
            <person name="Hubbard S.S."/>
            <person name="Banfield J.F."/>
        </authorList>
    </citation>
    <scope>NUCLEOTIDE SEQUENCE [LARGE SCALE GENOMIC DNA]</scope>
</reference>
<proteinExistence type="predicted"/>
<evidence type="ECO:0000313" key="3">
    <source>
        <dbReference type="Proteomes" id="UP000177122"/>
    </source>
</evidence>
<dbReference type="AlphaFoldDB" id="A0A1G2CY10"/>
<comment type="caution">
    <text evidence="2">The sequence shown here is derived from an EMBL/GenBank/DDBJ whole genome shotgun (WGS) entry which is preliminary data.</text>
</comment>
<evidence type="ECO:0000256" key="1">
    <source>
        <dbReference type="SAM" id="Phobius"/>
    </source>
</evidence>
<evidence type="ECO:0000313" key="2">
    <source>
        <dbReference type="EMBL" id="OGZ06244.1"/>
    </source>
</evidence>
<feature type="transmembrane region" description="Helical" evidence="1">
    <location>
        <begin position="34"/>
        <end position="63"/>
    </location>
</feature>
<feature type="transmembrane region" description="Helical" evidence="1">
    <location>
        <begin position="75"/>
        <end position="93"/>
    </location>
</feature>
<organism evidence="2 3">
    <name type="scientific">Candidatus Lloydbacteria bacterium RIFCSPHIGHO2_01_FULL_49_22</name>
    <dbReference type="NCBI Taxonomy" id="1798658"/>
    <lineage>
        <taxon>Bacteria</taxon>
        <taxon>Candidatus Lloydiibacteriota</taxon>
    </lineage>
</organism>
<dbReference type="Proteomes" id="UP000177122">
    <property type="component" value="Unassembled WGS sequence"/>
</dbReference>
<dbReference type="EMBL" id="MHLI01000004">
    <property type="protein sequence ID" value="OGZ06244.1"/>
    <property type="molecule type" value="Genomic_DNA"/>
</dbReference>